<protein>
    <submittedName>
        <fullName evidence="2">Uncharacterized protein</fullName>
    </submittedName>
</protein>
<accession>A0A1H9MH88</accession>
<dbReference type="OrthoDB" id="9774653at2"/>
<keyword evidence="1" id="KW-0732">Signal</keyword>
<reference evidence="2 3" key="1">
    <citation type="submission" date="2016-10" db="EMBL/GenBank/DDBJ databases">
        <authorList>
            <person name="de Groot N.N."/>
        </authorList>
    </citation>
    <scope>NUCLEOTIDE SEQUENCE [LARGE SCALE GENOMIC DNA]</scope>
    <source>
        <strain evidence="2 3">DSM 15827</strain>
    </source>
</reference>
<organism evidence="2 3">
    <name type="scientific">Granulicatella balaenopterae</name>
    <dbReference type="NCBI Taxonomy" id="137733"/>
    <lineage>
        <taxon>Bacteria</taxon>
        <taxon>Bacillati</taxon>
        <taxon>Bacillota</taxon>
        <taxon>Bacilli</taxon>
        <taxon>Lactobacillales</taxon>
        <taxon>Carnobacteriaceae</taxon>
        <taxon>Granulicatella</taxon>
    </lineage>
</organism>
<dbReference type="AlphaFoldDB" id="A0A1H9MH88"/>
<name>A0A1H9MH88_9LACT</name>
<feature type="signal peptide" evidence="1">
    <location>
        <begin position="1"/>
        <end position="22"/>
    </location>
</feature>
<dbReference type="EMBL" id="FOGF01000027">
    <property type="protein sequence ID" value="SER23080.1"/>
    <property type="molecule type" value="Genomic_DNA"/>
</dbReference>
<dbReference type="Proteomes" id="UP000198556">
    <property type="component" value="Unassembled WGS sequence"/>
</dbReference>
<feature type="chain" id="PRO_5039156991" evidence="1">
    <location>
        <begin position="23"/>
        <end position="419"/>
    </location>
</feature>
<proteinExistence type="predicted"/>
<sequence>MKNRIFASVVSICAGLSLVSMVAAPNIDQRQVPALTITTTKGDEAFIKNKQLNFEYENEKKYGKNFPRNISFYQGKSEFNNYVNYEGMEQDNPRSDSPLWARPTERYYQALPNGNTLYYEVNNDLDSNIVTIRYSLYDGKKAIKKNQKLTYAISASEGYCFIEVSGQFNQEEFGLVMLEEHRSISNEVAMKKLMISTTTGEAGDIETVELPKEIATQEISLTEQPINEKAIPFRVYRESQEDEEQKGISYYLYDVFSNQFEALGQHEYINNSYGEKLFNANNVFANGTHYELLEVLPKGATLKDANIEEKNQADDHLVQIEESDTDMEPVATYPHQLIVAKWDTKEQVYQTVLEYPITENTRWERIYRTNQIAVSENIEQGIHYMVYDIDSESVIYEGTIQLAHPTEGDELYLLNYSMY</sequence>
<evidence type="ECO:0000313" key="3">
    <source>
        <dbReference type="Proteomes" id="UP000198556"/>
    </source>
</evidence>
<keyword evidence="3" id="KW-1185">Reference proteome</keyword>
<gene>
    <name evidence="2" type="ORF">SAMN05421767_1279</name>
</gene>
<evidence type="ECO:0000313" key="2">
    <source>
        <dbReference type="EMBL" id="SER23080.1"/>
    </source>
</evidence>
<dbReference type="RefSeq" id="WP_089747060.1">
    <property type="nucleotide sequence ID" value="NZ_FOGF01000027.1"/>
</dbReference>
<dbReference type="STRING" id="137733.SAMN05421767_1279"/>
<evidence type="ECO:0000256" key="1">
    <source>
        <dbReference type="SAM" id="SignalP"/>
    </source>
</evidence>